<feature type="signal peptide" evidence="10">
    <location>
        <begin position="1"/>
        <end position="32"/>
    </location>
</feature>
<keyword evidence="13" id="KW-1185">Reference proteome</keyword>
<feature type="region of interest" description="Disordered" evidence="11">
    <location>
        <begin position="31"/>
        <end position="81"/>
    </location>
</feature>
<evidence type="ECO:0000256" key="9">
    <source>
        <dbReference type="ARBA" id="ARBA00023030"/>
    </source>
</evidence>
<dbReference type="EMBL" id="CAJGYO010000001">
    <property type="protein sequence ID" value="CAD6202752.1"/>
    <property type="molecule type" value="Genomic_DNA"/>
</dbReference>
<evidence type="ECO:0000256" key="1">
    <source>
        <dbReference type="ARBA" id="ARBA00003158"/>
    </source>
</evidence>
<keyword evidence="9 10" id="KW-0339">Growth factor</keyword>
<comment type="function">
    <text evidence="1 10">Promotes plant cell differentiation, organogenesis and somatic embryogenesis as well as cell proliferation.</text>
</comment>
<comment type="subcellular location">
    <subcellularLocation>
        <location evidence="2 10">Secreted</location>
    </subcellularLocation>
</comment>
<accession>A0A811M7H8</accession>
<comment type="PTM">
    <text evidence="10">PSK-alpha is produced by endopeptidase digestion. PSK-beta is produced from PSK-alpha by exopeptidase digestion.</text>
</comment>
<dbReference type="AlphaFoldDB" id="A0A811M7H8"/>
<proteinExistence type="inferred from homology"/>
<dbReference type="Proteomes" id="UP000604825">
    <property type="component" value="Unassembled WGS sequence"/>
</dbReference>
<evidence type="ECO:0000256" key="3">
    <source>
        <dbReference type="ARBA" id="ARBA00010781"/>
    </source>
</evidence>
<keyword evidence="5 10" id="KW-0964">Secreted</keyword>
<evidence type="ECO:0000256" key="10">
    <source>
        <dbReference type="RuleBase" id="RU368031"/>
    </source>
</evidence>
<comment type="caution">
    <text evidence="12">The sequence shown here is derived from an EMBL/GenBank/DDBJ whole genome shotgun (WGS) entry which is preliminary data.</text>
</comment>
<dbReference type="GO" id="GO:0008283">
    <property type="term" value="P:cell population proliferation"/>
    <property type="evidence" value="ECO:0007669"/>
    <property type="project" value="UniProtKB-UniRule"/>
</dbReference>
<evidence type="ECO:0000256" key="11">
    <source>
        <dbReference type="SAM" id="MobiDB-lite"/>
    </source>
</evidence>
<keyword evidence="4 10" id="KW-0217">Developmental protein</keyword>
<organism evidence="12 13">
    <name type="scientific">Miscanthus lutarioriparius</name>
    <dbReference type="NCBI Taxonomy" id="422564"/>
    <lineage>
        <taxon>Eukaryota</taxon>
        <taxon>Viridiplantae</taxon>
        <taxon>Streptophyta</taxon>
        <taxon>Embryophyta</taxon>
        <taxon>Tracheophyta</taxon>
        <taxon>Spermatophyta</taxon>
        <taxon>Magnoliopsida</taxon>
        <taxon>Liliopsida</taxon>
        <taxon>Poales</taxon>
        <taxon>Poaceae</taxon>
        <taxon>PACMAD clade</taxon>
        <taxon>Panicoideae</taxon>
        <taxon>Andropogonodae</taxon>
        <taxon>Andropogoneae</taxon>
        <taxon>Saccharinae</taxon>
        <taxon>Miscanthus</taxon>
    </lineage>
</organism>
<protein>
    <recommendedName>
        <fullName evidence="10">Phytosulfokine</fullName>
    </recommendedName>
    <component>
        <recommendedName>
            <fullName evidence="10">Phytosulfokine-alpha</fullName>
            <shortName evidence="10">PSK-alpha</shortName>
            <shortName evidence="10">Phytosulfokine-a</shortName>
        </recommendedName>
    </component>
    <component>
        <recommendedName>
            <fullName evidence="10">Phytosulfokine-beta</fullName>
            <shortName evidence="10">PSK-beta</shortName>
            <shortName evidence="10">Phytosulfokine-b</shortName>
        </recommendedName>
    </component>
</protein>
<evidence type="ECO:0000256" key="6">
    <source>
        <dbReference type="ARBA" id="ARBA00022641"/>
    </source>
</evidence>
<dbReference type="OrthoDB" id="1858282at2759"/>
<reference evidence="12" key="1">
    <citation type="submission" date="2020-10" db="EMBL/GenBank/DDBJ databases">
        <authorList>
            <person name="Han B."/>
            <person name="Lu T."/>
            <person name="Zhao Q."/>
            <person name="Huang X."/>
            <person name="Zhao Y."/>
        </authorList>
    </citation>
    <scope>NUCLEOTIDE SEQUENCE</scope>
</reference>
<evidence type="ECO:0000313" key="13">
    <source>
        <dbReference type="Proteomes" id="UP000604825"/>
    </source>
</evidence>
<evidence type="ECO:0000313" key="12">
    <source>
        <dbReference type="EMBL" id="CAD6202752.1"/>
    </source>
</evidence>
<feature type="compositionally biased region" description="Acidic residues" evidence="11">
    <location>
        <begin position="70"/>
        <end position="81"/>
    </location>
</feature>
<keyword evidence="8 10" id="KW-0221">Differentiation</keyword>
<comment type="PTM">
    <text evidence="10">Sulfation is important for activity and for the binding to a putative membrane receptor.</text>
</comment>
<feature type="chain" id="PRO_5033097778" description="Phytosulfokine" evidence="10">
    <location>
        <begin position="33"/>
        <end position="106"/>
    </location>
</feature>
<evidence type="ECO:0000256" key="2">
    <source>
        <dbReference type="ARBA" id="ARBA00004613"/>
    </source>
</evidence>
<keyword evidence="6 10" id="KW-0765">Sulfation</keyword>
<dbReference type="PANTHER" id="PTHR33285">
    <property type="entry name" value="PHYTOSULFOKINES 3"/>
    <property type="match status" value="1"/>
</dbReference>
<evidence type="ECO:0000256" key="4">
    <source>
        <dbReference type="ARBA" id="ARBA00022473"/>
    </source>
</evidence>
<dbReference type="GO" id="GO:0030154">
    <property type="term" value="P:cell differentiation"/>
    <property type="evidence" value="ECO:0007669"/>
    <property type="project" value="UniProtKB-UniRule"/>
</dbReference>
<dbReference type="InterPro" id="IPR009438">
    <property type="entry name" value="Phytosulfokine"/>
</dbReference>
<keyword evidence="7 10" id="KW-0732">Signal</keyword>
<comment type="similarity">
    <text evidence="3 10">Belongs to the phytosulfokine family.</text>
</comment>
<sequence length="106" mass="11604">MAFFGSKQLKASLLVVAALLLLICTCTTRGQAARPEPGSKDHMPQRAVSATVSGHEKSGSAAGVEMHLDEPEEMKECDDGDEREECLMRRTLVAHTDYIYTQGKHN</sequence>
<evidence type="ECO:0000256" key="5">
    <source>
        <dbReference type="ARBA" id="ARBA00022525"/>
    </source>
</evidence>
<gene>
    <name evidence="12" type="ORF">NCGR_LOCUS990</name>
</gene>
<dbReference type="Pfam" id="PF06404">
    <property type="entry name" value="PSK"/>
    <property type="match status" value="1"/>
</dbReference>
<dbReference type="GO" id="GO:0008083">
    <property type="term" value="F:growth factor activity"/>
    <property type="evidence" value="ECO:0007669"/>
    <property type="project" value="UniProtKB-UniRule"/>
</dbReference>
<dbReference type="GO" id="GO:0005576">
    <property type="term" value="C:extracellular region"/>
    <property type="evidence" value="ECO:0007669"/>
    <property type="project" value="UniProtKB-SubCell"/>
</dbReference>
<name>A0A811M7H8_9POAL</name>
<evidence type="ECO:0000256" key="7">
    <source>
        <dbReference type="ARBA" id="ARBA00022729"/>
    </source>
</evidence>
<evidence type="ECO:0000256" key="8">
    <source>
        <dbReference type="ARBA" id="ARBA00022782"/>
    </source>
</evidence>
<dbReference type="PANTHER" id="PTHR33285:SF58">
    <property type="entry name" value="PHYTOSULFOKINE"/>
    <property type="match status" value="1"/>
</dbReference>